<dbReference type="InterPro" id="IPR010870">
    <property type="entry name" value="Porin_O/P"/>
</dbReference>
<accession>A0A3M9N5F9</accession>
<dbReference type="SUPFAM" id="SSF56935">
    <property type="entry name" value="Porins"/>
    <property type="match status" value="1"/>
</dbReference>
<protein>
    <submittedName>
        <fullName evidence="2">Porin</fullName>
    </submittedName>
</protein>
<feature type="signal peptide" evidence="1">
    <location>
        <begin position="1"/>
        <end position="22"/>
    </location>
</feature>
<keyword evidence="3" id="KW-1185">Reference proteome</keyword>
<organism evidence="2 3">
    <name type="scientific">Rufibacter immobilis</name>
    <dbReference type="NCBI Taxonomy" id="1348778"/>
    <lineage>
        <taxon>Bacteria</taxon>
        <taxon>Pseudomonadati</taxon>
        <taxon>Bacteroidota</taxon>
        <taxon>Cytophagia</taxon>
        <taxon>Cytophagales</taxon>
        <taxon>Hymenobacteraceae</taxon>
        <taxon>Rufibacter</taxon>
    </lineage>
</organism>
<dbReference type="InterPro" id="IPR023614">
    <property type="entry name" value="Porin_dom_sf"/>
</dbReference>
<dbReference type="OrthoDB" id="5442696at2"/>
<dbReference type="EMBL" id="RJJE01000001">
    <property type="protein sequence ID" value="RNI33040.1"/>
    <property type="molecule type" value="Genomic_DNA"/>
</dbReference>
<dbReference type="Proteomes" id="UP000271010">
    <property type="component" value="Unassembled WGS sequence"/>
</dbReference>
<reference evidence="2 3" key="1">
    <citation type="submission" date="2018-11" db="EMBL/GenBank/DDBJ databases">
        <title>Rufibacter latericius sp. nov., isolated from water in Baiyang Lake.</title>
        <authorList>
            <person name="Yang Y."/>
        </authorList>
    </citation>
    <scope>NUCLEOTIDE SEQUENCE [LARGE SCALE GENOMIC DNA]</scope>
    <source>
        <strain evidence="2 3">MCC P1</strain>
    </source>
</reference>
<sequence>MKKKKYYWLALLLLTLHLPGFTQDLKTDRKTDVLLDRTKGIRILTRDSLAGINLRFRIQSRAEFTTQDGNSLSLASKGGYIKRLRLRTSGFLYNKKLTYSLQLGFSPGDMDVANSDHPQIIRDAVVYYQFTPRLKLGFGQTKLPGNRQRVISSGEQQFVDRSIVNATFTLDRDFGLFASYRHQIGAVPVRLQAALSNGDGRNTSPLAGSGLAYTARAEVLPLGEFTMDGDYFEGDWVREPTPKLSVGIGFSENDNAYRTGGQIGAEVSGFTDLQSAMADLVFKYNGWATYHEWIQREGSHLVFPAEADDLQYVYAGQGYNGQVSYQFPNHFELAGRYSVITPEREIQHLTLQTKQYTVAANYYVNWHRIKLQSDLTYQTQEDLAANTTQDNWILRLQLELGI</sequence>
<proteinExistence type="predicted"/>
<dbReference type="Gene3D" id="2.40.160.10">
    <property type="entry name" value="Porin"/>
    <property type="match status" value="1"/>
</dbReference>
<name>A0A3M9N5F9_9BACT</name>
<comment type="caution">
    <text evidence="2">The sequence shown here is derived from an EMBL/GenBank/DDBJ whole genome shotgun (WGS) entry which is preliminary data.</text>
</comment>
<evidence type="ECO:0000256" key="1">
    <source>
        <dbReference type="SAM" id="SignalP"/>
    </source>
</evidence>
<dbReference type="Pfam" id="PF07396">
    <property type="entry name" value="Porin_O_P"/>
    <property type="match status" value="1"/>
</dbReference>
<keyword evidence="1" id="KW-0732">Signal</keyword>
<evidence type="ECO:0000313" key="3">
    <source>
        <dbReference type="Proteomes" id="UP000271010"/>
    </source>
</evidence>
<gene>
    <name evidence="2" type="ORF">EFA69_01045</name>
</gene>
<dbReference type="RefSeq" id="WP_123131238.1">
    <property type="nucleotide sequence ID" value="NZ_RJJE01000001.1"/>
</dbReference>
<evidence type="ECO:0000313" key="2">
    <source>
        <dbReference type="EMBL" id="RNI33040.1"/>
    </source>
</evidence>
<feature type="chain" id="PRO_5018241806" evidence="1">
    <location>
        <begin position="23"/>
        <end position="402"/>
    </location>
</feature>
<dbReference type="AlphaFoldDB" id="A0A3M9N5F9"/>